<comment type="caution">
    <text evidence="2">The sequence shown here is derived from an EMBL/GenBank/DDBJ whole genome shotgun (WGS) entry which is preliminary data.</text>
</comment>
<organism evidence="2 3">
    <name type="scientific">Labrys wisconsinensis</name>
    <dbReference type="NCBI Taxonomy" id="425677"/>
    <lineage>
        <taxon>Bacteria</taxon>
        <taxon>Pseudomonadati</taxon>
        <taxon>Pseudomonadota</taxon>
        <taxon>Alphaproteobacteria</taxon>
        <taxon>Hyphomicrobiales</taxon>
        <taxon>Xanthobacteraceae</taxon>
        <taxon>Labrys</taxon>
    </lineage>
</organism>
<protein>
    <submittedName>
        <fullName evidence="2">Membrane protein</fullName>
    </submittedName>
</protein>
<name>A0ABU0JGL2_9HYPH</name>
<feature type="transmembrane region" description="Helical" evidence="1">
    <location>
        <begin position="75"/>
        <end position="96"/>
    </location>
</feature>
<evidence type="ECO:0000256" key="1">
    <source>
        <dbReference type="SAM" id="Phobius"/>
    </source>
</evidence>
<proteinExistence type="predicted"/>
<feature type="transmembrane region" description="Helical" evidence="1">
    <location>
        <begin position="102"/>
        <end position="131"/>
    </location>
</feature>
<evidence type="ECO:0000313" key="3">
    <source>
        <dbReference type="Proteomes" id="UP001242480"/>
    </source>
</evidence>
<keyword evidence="1" id="KW-0472">Membrane</keyword>
<feature type="transmembrane region" description="Helical" evidence="1">
    <location>
        <begin position="143"/>
        <end position="164"/>
    </location>
</feature>
<accession>A0ABU0JGL2</accession>
<keyword evidence="1" id="KW-1133">Transmembrane helix</keyword>
<evidence type="ECO:0000313" key="2">
    <source>
        <dbReference type="EMBL" id="MDQ0472725.1"/>
    </source>
</evidence>
<keyword evidence="1" id="KW-0812">Transmembrane</keyword>
<dbReference type="EMBL" id="JAUSVX010000013">
    <property type="protein sequence ID" value="MDQ0472725.1"/>
    <property type="molecule type" value="Genomic_DNA"/>
</dbReference>
<dbReference type="Pfam" id="PF22564">
    <property type="entry name" value="HAAS"/>
    <property type="match status" value="1"/>
</dbReference>
<reference evidence="2 3" key="1">
    <citation type="submission" date="2023-07" db="EMBL/GenBank/DDBJ databases">
        <title>Genomic Encyclopedia of Type Strains, Phase IV (KMG-IV): sequencing the most valuable type-strain genomes for metagenomic binning, comparative biology and taxonomic classification.</title>
        <authorList>
            <person name="Goeker M."/>
        </authorList>
    </citation>
    <scope>NUCLEOTIDE SEQUENCE [LARGE SCALE GENOMIC DNA]</scope>
    <source>
        <strain evidence="2 3">DSM 19619</strain>
    </source>
</reference>
<gene>
    <name evidence="2" type="ORF">QO011_005755</name>
</gene>
<dbReference type="Proteomes" id="UP001242480">
    <property type="component" value="Unassembled WGS sequence"/>
</dbReference>
<keyword evidence="3" id="KW-1185">Reference proteome</keyword>
<dbReference type="RefSeq" id="WP_307279953.1">
    <property type="nucleotide sequence ID" value="NZ_JAUSVX010000013.1"/>
</dbReference>
<sequence length="193" mass="20309">MTRDAFLQSLKETITGLPQTEIDEILSDYAAYFDDARAAGRAEADVAAMLGNPAQLGRELRTESGLRRFERRPSAANLILALFALAGLAVVDLIVLPFLLVFAAIALGLAALALLLALAGAGKILLLATAWPDASFIVLLGRFLIGVGLIAGAVGLGSLLLLGLSSGVRLLGEHARLHYRLLKPMPESAGRAR</sequence>